<evidence type="ECO:0000256" key="1">
    <source>
        <dbReference type="SAM" id="MobiDB-lite"/>
    </source>
</evidence>
<feature type="region of interest" description="Disordered" evidence="1">
    <location>
        <begin position="160"/>
        <end position="181"/>
    </location>
</feature>
<dbReference type="EMBL" id="PP911589">
    <property type="protein sequence ID" value="XCA47479.1"/>
    <property type="molecule type" value="Genomic_DNA"/>
</dbReference>
<evidence type="ECO:0000313" key="2">
    <source>
        <dbReference type="EMBL" id="XCA47479.1"/>
    </source>
</evidence>
<organism evidence="2">
    <name type="scientific">Micromonas commoda virus</name>
    <dbReference type="NCBI Taxonomy" id="3057169"/>
    <lineage>
        <taxon>Viruses</taxon>
        <taxon>Varidnaviria</taxon>
        <taxon>Bamfordvirae</taxon>
        <taxon>Nucleocytoviricota</taxon>
        <taxon>Megaviricetes</taxon>
        <taxon>Algavirales</taxon>
        <taxon>Phycodnaviridae</taxon>
    </lineage>
</organism>
<name>A0AAU7YPB9_9PHYC</name>
<protein>
    <submittedName>
        <fullName evidence="2">Uncharacterized protein</fullName>
    </submittedName>
</protein>
<reference evidence="2" key="1">
    <citation type="submission" date="2024-06" db="EMBL/GenBank/DDBJ databases">
        <title>Evidence of context-dependent and transient costs of resisting viral infection in isolates of the marine microalga Micromonas sp. (class Mamiellophyceae).</title>
        <authorList>
            <person name="Bedi de Silva A."/>
            <person name="Schvarcz C.R."/>
            <person name="Steward G.R."/>
            <person name="Edwards K.F."/>
        </authorList>
    </citation>
    <scope>NUCLEOTIDE SEQUENCE</scope>
    <source>
        <strain evidence="2">McV-KB2</strain>
    </source>
</reference>
<proteinExistence type="predicted"/>
<accession>A0AAU7YPB9</accession>
<sequence>MNNEKSKLRTNLKNLYGSYLSNREINKYVNQYKPGSNNALKVKADAYQKAYSIYTTRNLVNFGTKIKNTYPKAPSCPSGVKPLGVGGAGLGGAAGLAVRAGRGAVTAAARKARNTVSRTAGRVGNAVGRTARGVGNTVGRTAGGMRNAVGRTFQRVTNACRRNPSSKKCKSQSAPTRQRNSRLRQIIKKPERLNL</sequence>